<dbReference type="PANTHER" id="PTHR43478:SF1">
    <property type="entry name" value="NA+_H+ ANTIPORTER NHAC-LIKE C-TERMINAL DOMAIN-CONTAINING PROTEIN"/>
    <property type="match status" value="1"/>
</dbReference>
<organism evidence="2 3">
    <name type="scientific">Gracilibacillus boraciitolerans JCM 21714</name>
    <dbReference type="NCBI Taxonomy" id="1298598"/>
    <lineage>
        <taxon>Bacteria</taxon>
        <taxon>Bacillati</taxon>
        <taxon>Bacillota</taxon>
        <taxon>Bacilli</taxon>
        <taxon>Bacillales</taxon>
        <taxon>Bacillaceae</taxon>
        <taxon>Gracilibacillus</taxon>
    </lineage>
</organism>
<evidence type="ECO:0000313" key="2">
    <source>
        <dbReference type="EMBL" id="GAE92006.1"/>
    </source>
</evidence>
<keyword evidence="3" id="KW-1185">Reference proteome</keyword>
<keyword evidence="1" id="KW-0472">Membrane</keyword>
<accession>W4VFS9</accession>
<dbReference type="STRING" id="1298598.JCM21714_982"/>
<feature type="transmembrane region" description="Helical" evidence="1">
    <location>
        <begin position="103"/>
        <end position="123"/>
    </location>
</feature>
<dbReference type="PANTHER" id="PTHR43478">
    <property type="entry name" value="NA+/H+ ANTIPORTER-RELATED"/>
    <property type="match status" value="1"/>
</dbReference>
<comment type="caution">
    <text evidence="2">The sequence shown here is derived from an EMBL/GenBank/DDBJ whole genome shotgun (WGS) entry which is preliminary data.</text>
</comment>
<gene>
    <name evidence="2" type="ORF">JCM21714_982</name>
</gene>
<dbReference type="EMBL" id="BAVS01000002">
    <property type="protein sequence ID" value="GAE92006.1"/>
    <property type="molecule type" value="Genomic_DNA"/>
</dbReference>
<sequence>MEGTWIALVPFLVVIIIAMWTKQVFPGLILGLIIGAYIMKPTILGGMELSIQYIVDSLTDINNLKIIIFLYMFSGLVGIMKASGGIKGFVELTSEKVNSKKEAIILTWLSTLGTFSAPSFRIVTIAPQL</sequence>
<keyword evidence="1" id="KW-1133">Transmembrane helix</keyword>
<dbReference type="eggNOG" id="COG1757">
    <property type="taxonomic scope" value="Bacteria"/>
</dbReference>
<feature type="transmembrane region" description="Helical" evidence="1">
    <location>
        <begin position="5"/>
        <end position="21"/>
    </location>
</feature>
<protein>
    <submittedName>
        <fullName evidence="2">Na+/H+ antiporter</fullName>
    </submittedName>
</protein>
<reference evidence="2 3" key="1">
    <citation type="journal article" date="2014" name="Genome Announc.">
        <title>Draft Genome Sequence of the Boron-Tolerant and Moderately Halotolerant Bacterium Gracilibacillus boraciitolerans JCM 21714T.</title>
        <authorList>
            <person name="Ahmed I."/>
            <person name="Oshima K."/>
            <person name="Suda W."/>
            <person name="Kitamura K."/>
            <person name="Iida T."/>
            <person name="Ohmori Y."/>
            <person name="Fujiwara T."/>
            <person name="Hattori M."/>
            <person name="Ohkuma M."/>
        </authorList>
    </citation>
    <scope>NUCLEOTIDE SEQUENCE [LARGE SCALE GENOMIC DNA]</scope>
    <source>
        <strain evidence="2 3">JCM 21714</strain>
    </source>
</reference>
<feature type="transmembrane region" description="Helical" evidence="1">
    <location>
        <begin position="27"/>
        <end position="51"/>
    </location>
</feature>
<name>W4VFS9_9BACI</name>
<keyword evidence="1" id="KW-0812">Transmembrane</keyword>
<feature type="transmembrane region" description="Helical" evidence="1">
    <location>
        <begin position="63"/>
        <end position="83"/>
    </location>
</feature>
<evidence type="ECO:0000256" key="1">
    <source>
        <dbReference type="SAM" id="Phobius"/>
    </source>
</evidence>
<evidence type="ECO:0000313" key="3">
    <source>
        <dbReference type="Proteomes" id="UP000019102"/>
    </source>
</evidence>
<proteinExistence type="predicted"/>
<dbReference type="AlphaFoldDB" id="W4VFS9"/>
<dbReference type="Proteomes" id="UP000019102">
    <property type="component" value="Unassembled WGS sequence"/>
</dbReference>